<evidence type="ECO:0000256" key="5">
    <source>
        <dbReference type="ARBA" id="ARBA00022679"/>
    </source>
</evidence>
<evidence type="ECO:0000256" key="4">
    <source>
        <dbReference type="ARBA" id="ARBA00022478"/>
    </source>
</evidence>
<keyword evidence="7" id="KW-0804">Transcription</keyword>
<dbReference type="Gene3D" id="3.30.1360.10">
    <property type="entry name" value="RNA polymerase, RBP11-like subunit"/>
    <property type="match status" value="1"/>
</dbReference>
<dbReference type="AlphaFoldDB" id="A0A2G9YYS9"/>
<dbReference type="Pfam" id="PF01193">
    <property type="entry name" value="RNA_pol_L"/>
    <property type="match status" value="1"/>
</dbReference>
<comment type="similarity">
    <text evidence="1">Belongs to the RNA polymerase alpha chain family.</text>
</comment>
<dbReference type="GO" id="GO:0003677">
    <property type="term" value="F:DNA binding"/>
    <property type="evidence" value="ECO:0007669"/>
    <property type="project" value="InterPro"/>
</dbReference>
<dbReference type="NCBIfam" id="TIGR02027">
    <property type="entry name" value="rpoA"/>
    <property type="match status" value="1"/>
</dbReference>
<dbReference type="InterPro" id="IPR011263">
    <property type="entry name" value="DNA-dir_RNA_pol_RpoA/D/Rpb3"/>
</dbReference>
<evidence type="ECO:0000256" key="1">
    <source>
        <dbReference type="ARBA" id="ARBA00007123"/>
    </source>
</evidence>
<evidence type="ECO:0000256" key="7">
    <source>
        <dbReference type="ARBA" id="ARBA00023163"/>
    </source>
</evidence>
<dbReference type="Pfam" id="PF01000">
    <property type="entry name" value="RNA_pol_A_bac"/>
    <property type="match status" value="1"/>
</dbReference>
<dbReference type="EC" id="2.7.7.6" evidence="2"/>
<dbReference type="GO" id="GO:0000428">
    <property type="term" value="C:DNA-directed RNA polymerase complex"/>
    <property type="evidence" value="ECO:0007669"/>
    <property type="project" value="UniProtKB-KW"/>
</dbReference>
<accession>A0A2G9YYS9</accession>
<evidence type="ECO:0000256" key="10">
    <source>
        <dbReference type="ARBA" id="ARBA00048552"/>
    </source>
</evidence>
<evidence type="ECO:0000256" key="3">
    <source>
        <dbReference type="ARBA" id="ARBA00015972"/>
    </source>
</evidence>
<evidence type="ECO:0000256" key="9">
    <source>
        <dbReference type="ARBA" id="ARBA00033070"/>
    </source>
</evidence>
<evidence type="ECO:0000256" key="6">
    <source>
        <dbReference type="ARBA" id="ARBA00022695"/>
    </source>
</evidence>
<organism evidence="13 14">
    <name type="scientific">Candidatus Nealsonbacteria bacterium CG23_combo_of_CG06-09_8_20_14_all_37_18</name>
    <dbReference type="NCBI Taxonomy" id="1974720"/>
    <lineage>
        <taxon>Bacteria</taxon>
        <taxon>Candidatus Nealsoniibacteriota</taxon>
    </lineage>
</organism>
<dbReference type="SUPFAM" id="SSF55257">
    <property type="entry name" value="RBP11-like subunits of RNA polymerase"/>
    <property type="match status" value="1"/>
</dbReference>
<dbReference type="SMART" id="SM00662">
    <property type="entry name" value="RPOLD"/>
    <property type="match status" value="1"/>
</dbReference>
<keyword evidence="5" id="KW-0808">Transferase</keyword>
<evidence type="ECO:0000259" key="12">
    <source>
        <dbReference type="SMART" id="SM00662"/>
    </source>
</evidence>
<dbReference type="Gene3D" id="2.170.120.12">
    <property type="entry name" value="DNA-directed RNA polymerase, insert domain"/>
    <property type="match status" value="1"/>
</dbReference>
<evidence type="ECO:0000313" key="14">
    <source>
        <dbReference type="Proteomes" id="UP000229952"/>
    </source>
</evidence>
<keyword evidence="4 13" id="KW-0240">DNA-directed RNA polymerase</keyword>
<dbReference type="InterPro" id="IPR011262">
    <property type="entry name" value="DNA-dir_RNA_pol_insert"/>
</dbReference>
<feature type="region of interest" description="Disordered" evidence="11">
    <location>
        <begin position="234"/>
        <end position="279"/>
    </location>
</feature>
<dbReference type="GO" id="GO:0003899">
    <property type="term" value="F:DNA-directed RNA polymerase activity"/>
    <property type="evidence" value="ECO:0007669"/>
    <property type="project" value="UniProtKB-EC"/>
</dbReference>
<evidence type="ECO:0000256" key="2">
    <source>
        <dbReference type="ARBA" id="ARBA00012418"/>
    </source>
</evidence>
<evidence type="ECO:0000256" key="8">
    <source>
        <dbReference type="ARBA" id="ARBA00032524"/>
    </source>
</evidence>
<dbReference type="EMBL" id="PCRQ01000018">
    <property type="protein sequence ID" value="PIP24415.1"/>
    <property type="molecule type" value="Genomic_DNA"/>
</dbReference>
<dbReference type="GO" id="GO:0005737">
    <property type="term" value="C:cytoplasm"/>
    <property type="evidence" value="ECO:0007669"/>
    <property type="project" value="UniProtKB-ARBA"/>
</dbReference>
<sequence>MINLPHPPKIVKKEGNKAIFEIEALHPGYGVTIGNSLRRVLLSSLEGAAVTQMKIKGVSHEFSAIPGVLEDVITIMLNLKQLRFRLFATEPQKAVLKVKGEKEVKGSDFTIPAQVELANKNCLLATLTSKSAELEMEIQIEKGIGYSSRETRQKEKLEIGAIPVDAIFTPVKRVSYRIENMRVGERTDYDRLFLEIETDGIITPEQALWQACEILVKHFSLLTETLKPKIVSEIKPAKEEKPKAKKKAKQSKRISSSSSSSLSKMKAQYEKKKKRKKTK</sequence>
<dbReference type="FunFam" id="2.170.120.12:FF:000001">
    <property type="entry name" value="DNA-directed RNA polymerase subunit alpha"/>
    <property type="match status" value="1"/>
</dbReference>
<evidence type="ECO:0000256" key="11">
    <source>
        <dbReference type="SAM" id="MobiDB-lite"/>
    </source>
</evidence>
<comment type="caution">
    <text evidence="13">The sequence shown here is derived from an EMBL/GenBank/DDBJ whole genome shotgun (WGS) entry which is preliminary data.</text>
</comment>
<dbReference type="SUPFAM" id="SSF56553">
    <property type="entry name" value="Insert subdomain of RNA polymerase alpha subunit"/>
    <property type="match status" value="1"/>
</dbReference>
<feature type="compositionally biased region" description="Basic residues" evidence="11">
    <location>
        <begin position="243"/>
        <end position="252"/>
    </location>
</feature>
<dbReference type="InterPro" id="IPR036603">
    <property type="entry name" value="RBP11-like"/>
</dbReference>
<gene>
    <name evidence="13" type="ORF">COX35_00665</name>
</gene>
<comment type="catalytic activity">
    <reaction evidence="10">
        <text>RNA(n) + a ribonucleoside 5'-triphosphate = RNA(n+1) + diphosphate</text>
        <dbReference type="Rhea" id="RHEA:21248"/>
        <dbReference type="Rhea" id="RHEA-COMP:14527"/>
        <dbReference type="Rhea" id="RHEA-COMP:17342"/>
        <dbReference type="ChEBI" id="CHEBI:33019"/>
        <dbReference type="ChEBI" id="CHEBI:61557"/>
        <dbReference type="ChEBI" id="CHEBI:140395"/>
        <dbReference type="EC" id="2.7.7.6"/>
    </reaction>
</comment>
<feature type="domain" description="DNA-directed RNA polymerase RpoA/D/Rpb3-type" evidence="12">
    <location>
        <begin position="17"/>
        <end position="225"/>
    </location>
</feature>
<reference evidence="13 14" key="1">
    <citation type="submission" date="2017-09" db="EMBL/GenBank/DDBJ databases">
        <title>Depth-based differentiation of microbial function through sediment-hosted aquifers and enrichment of novel symbionts in the deep terrestrial subsurface.</title>
        <authorList>
            <person name="Probst A.J."/>
            <person name="Ladd B."/>
            <person name="Jarett J.K."/>
            <person name="Geller-Mcgrath D.E."/>
            <person name="Sieber C.M."/>
            <person name="Emerson J.B."/>
            <person name="Anantharaman K."/>
            <person name="Thomas B.C."/>
            <person name="Malmstrom R."/>
            <person name="Stieglmeier M."/>
            <person name="Klingl A."/>
            <person name="Woyke T."/>
            <person name="Ryan C.M."/>
            <person name="Banfield J.F."/>
        </authorList>
    </citation>
    <scope>NUCLEOTIDE SEQUENCE [LARGE SCALE GENOMIC DNA]</scope>
    <source>
        <strain evidence="13">CG23_combo_of_CG06-09_8_20_14_all_37_18</strain>
    </source>
</reference>
<feature type="compositionally biased region" description="Low complexity" evidence="11">
    <location>
        <begin position="253"/>
        <end position="266"/>
    </location>
</feature>
<dbReference type="GO" id="GO:0006351">
    <property type="term" value="P:DNA-templated transcription"/>
    <property type="evidence" value="ECO:0007669"/>
    <property type="project" value="InterPro"/>
</dbReference>
<keyword evidence="6" id="KW-0548">Nucleotidyltransferase</keyword>
<dbReference type="InterPro" id="IPR036643">
    <property type="entry name" value="RNApol_insert_sf"/>
</dbReference>
<proteinExistence type="inferred from homology"/>
<protein>
    <recommendedName>
        <fullName evidence="3">DNA-directed RNA polymerase subunit alpha</fullName>
        <ecNumber evidence="2">2.7.7.6</ecNumber>
    </recommendedName>
    <alternativeName>
        <fullName evidence="9">RNA polymerase subunit alpha</fullName>
    </alternativeName>
    <alternativeName>
        <fullName evidence="8">Transcriptase subunit alpha</fullName>
    </alternativeName>
</protein>
<dbReference type="CDD" id="cd06928">
    <property type="entry name" value="RNAP_alpha_NTD"/>
    <property type="match status" value="1"/>
</dbReference>
<dbReference type="Proteomes" id="UP000229952">
    <property type="component" value="Unassembled WGS sequence"/>
</dbReference>
<evidence type="ECO:0000313" key="13">
    <source>
        <dbReference type="EMBL" id="PIP24415.1"/>
    </source>
</evidence>
<dbReference type="GO" id="GO:0046983">
    <property type="term" value="F:protein dimerization activity"/>
    <property type="evidence" value="ECO:0007669"/>
    <property type="project" value="InterPro"/>
</dbReference>
<dbReference type="NCBIfam" id="NF003519">
    <property type="entry name" value="PRK05182.2-5"/>
    <property type="match status" value="1"/>
</dbReference>
<dbReference type="InterPro" id="IPR011773">
    <property type="entry name" value="DNA-dir_RpoA"/>
</dbReference>
<name>A0A2G9YYS9_9BACT</name>